<dbReference type="Proteomes" id="UP000095287">
    <property type="component" value="Unplaced"/>
</dbReference>
<evidence type="ECO:0000256" key="5">
    <source>
        <dbReference type="ARBA" id="ARBA00022771"/>
    </source>
</evidence>
<feature type="binding site" evidence="11">
    <location>
        <position position="402"/>
    </location>
    <ligand>
        <name>Zn(2+)</name>
        <dbReference type="ChEBI" id="CHEBI:29105"/>
        <label>2</label>
    </ligand>
</feature>
<dbReference type="InterPro" id="IPR019786">
    <property type="entry name" value="Zinc_finger_PHD-type_CS"/>
</dbReference>
<name>A0A1I8AB97_9BILA</name>
<dbReference type="InterPro" id="IPR028651">
    <property type="entry name" value="ING_fam"/>
</dbReference>
<keyword evidence="4 11" id="KW-0479">Metal-binding</keyword>
<dbReference type="GO" id="GO:0006325">
    <property type="term" value="P:chromatin organization"/>
    <property type="evidence" value="ECO:0007669"/>
    <property type="project" value="UniProtKB-KW"/>
</dbReference>
<dbReference type="PROSITE" id="PS01359">
    <property type="entry name" value="ZF_PHD_1"/>
    <property type="match status" value="1"/>
</dbReference>
<dbReference type="Gene3D" id="6.10.140.1740">
    <property type="match status" value="1"/>
</dbReference>
<evidence type="ECO:0000256" key="6">
    <source>
        <dbReference type="ARBA" id="ARBA00022833"/>
    </source>
</evidence>
<feature type="region of interest" description="Disordered" evidence="14">
    <location>
        <begin position="330"/>
        <end position="357"/>
    </location>
</feature>
<comment type="subunit">
    <text evidence="13">Component of an histone acetyltransferase complex. Interacts with H3K4me3 and to a lesser extent with H3K4me2.</text>
</comment>
<comment type="domain">
    <text evidence="13">The PHD-type zinc finger mediates the binding to H3K4me3.</text>
</comment>
<comment type="function">
    <text evidence="13">Component of an histone acetyltransferase complex.</text>
</comment>
<dbReference type="Gene3D" id="3.30.40.10">
    <property type="entry name" value="Zinc/RING finger domain, C3HC4 (zinc finger)"/>
    <property type="match status" value="1"/>
</dbReference>
<evidence type="ECO:0000256" key="3">
    <source>
        <dbReference type="ARBA" id="ARBA00022604"/>
    </source>
</evidence>
<dbReference type="CDD" id="cd15505">
    <property type="entry name" value="PHD_ING"/>
    <property type="match status" value="1"/>
</dbReference>
<evidence type="ECO:0000256" key="14">
    <source>
        <dbReference type="SAM" id="MobiDB-lite"/>
    </source>
</evidence>
<dbReference type="PROSITE" id="PS50016">
    <property type="entry name" value="ZF_PHD_2"/>
    <property type="match status" value="1"/>
</dbReference>
<accession>A0A1I8AB97</accession>
<keyword evidence="8" id="KW-0805">Transcription regulation</keyword>
<dbReference type="PANTHER" id="PTHR10333">
    <property type="entry name" value="INHIBITOR OF GROWTH PROTEIN"/>
    <property type="match status" value="1"/>
</dbReference>
<feature type="binding site" evidence="11">
    <location>
        <position position="362"/>
    </location>
    <ligand>
        <name>Zn(2+)</name>
        <dbReference type="ChEBI" id="CHEBI:29105"/>
        <label>1</label>
    </ligand>
</feature>
<evidence type="ECO:0000256" key="13">
    <source>
        <dbReference type="RuleBase" id="RU361213"/>
    </source>
</evidence>
<sequence>MVLLENFREVLDQLSPEVRERLQKLRSLDEEFEALKTHLTHETNAYFLQSKGLTPRDRRERRANIEREFGRLRALGKEKMSVTENVHQAIAKYNERLTKEFEDYRREMEADNPGVTEQIEARFRDTLGVNQGLPSKPKPVKRRVHSLCDEEEMKPRPATIVRKASLNIPIDGRMRTINMEKMLELRKRSMTIGGVGASDTKSFLQSLANAISKRRSSAALQSVLSVKDPSRPSEAPKTPKSPTVTTATSKQASPSSNNSRSSTTVVKSAESGSSGAPPTVVLACSESRHGRQRKPTSRVQELIVDGLQHRPGRLERAAQSSFGINLTAVQKELESEPPPKRSRNAAPKDNEDGEESEEKTWCICNEKSYGEMVACDNQKCRIEWFHYHCVKISSPPTGVWLCPECTKAKEAGTIVFQKKESNKASNKGPNKAQPRG</sequence>
<feature type="binding site" evidence="11">
    <location>
        <position position="380"/>
    </location>
    <ligand>
        <name>Zn(2+)</name>
        <dbReference type="ChEBI" id="CHEBI:29105"/>
        <label>2</label>
    </ligand>
</feature>
<protein>
    <recommendedName>
        <fullName evidence="13">Inhibitor of growth protein</fullName>
    </recommendedName>
</protein>
<dbReference type="SUPFAM" id="SSF57903">
    <property type="entry name" value="FYVE/PHD zinc finger"/>
    <property type="match status" value="1"/>
</dbReference>
<keyword evidence="5 12" id="KW-0863">Zinc-finger</keyword>
<evidence type="ECO:0000256" key="10">
    <source>
        <dbReference type="ARBA" id="ARBA00023242"/>
    </source>
</evidence>
<dbReference type="PANTHER" id="PTHR10333:SF103">
    <property type="entry name" value="INHIBITOR OF GROWTH PROTEIN 3"/>
    <property type="match status" value="1"/>
</dbReference>
<evidence type="ECO:0000256" key="1">
    <source>
        <dbReference type="ARBA" id="ARBA00004123"/>
    </source>
</evidence>
<evidence type="ECO:0000256" key="4">
    <source>
        <dbReference type="ARBA" id="ARBA00022723"/>
    </source>
</evidence>
<dbReference type="WBParaSite" id="L893_g369.t1">
    <property type="protein sequence ID" value="L893_g369.t1"/>
    <property type="gene ID" value="L893_g369"/>
</dbReference>
<dbReference type="GO" id="GO:0008270">
    <property type="term" value="F:zinc ion binding"/>
    <property type="evidence" value="ECO:0007669"/>
    <property type="project" value="UniProtKB-KW"/>
</dbReference>
<feature type="compositionally biased region" description="Low complexity" evidence="14">
    <location>
        <begin position="249"/>
        <end position="268"/>
    </location>
</feature>
<feature type="domain" description="PHD-type" evidence="15">
    <location>
        <begin position="359"/>
        <end position="408"/>
    </location>
</feature>
<dbReference type="GO" id="GO:0035267">
    <property type="term" value="C:NuA4 histone acetyltransferase complex"/>
    <property type="evidence" value="ECO:0007669"/>
    <property type="project" value="TreeGrafter"/>
</dbReference>
<dbReference type="AlphaFoldDB" id="A0A1I8AB97"/>
<dbReference type="SMART" id="SM01408">
    <property type="entry name" value="ING"/>
    <property type="match status" value="1"/>
</dbReference>
<dbReference type="GO" id="GO:0005634">
    <property type="term" value="C:nucleus"/>
    <property type="evidence" value="ECO:0007669"/>
    <property type="project" value="UniProtKB-SubCell"/>
</dbReference>
<dbReference type="InterPro" id="IPR024610">
    <property type="entry name" value="ING_N_histone-binding"/>
</dbReference>
<evidence type="ECO:0000256" key="7">
    <source>
        <dbReference type="ARBA" id="ARBA00022853"/>
    </source>
</evidence>
<feature type="binding site" evidence="11">
    <location>
        <position position="386"/>
    </location>
    <ligand>
        <name>Zn(2+)</name>
        <dbReference type="ChEBI" id="CHEBI:29105"/>
        <label>1</label>
    </ligand>
</feature>
<organism evidence="16 17">
    <name type="scientific">Steinernema glaseri</name>
    <dbReference type="NCBI Taxonomy" id="37863"/>
    <lineage>
        <taxon>Eukaryota</taxon>
        <taxon>Metazoa</taxon>
        <taxon>Ecdysozoa</taxon>
        <taxon>Nematoda</taxon>
        <taxon>Chromadorea</taxon>
        <taxon>Rhabditida</taxon>
        <taxon>Tylenchina</taxon>
        <taxon>Panagrolaimomorpha</taxon>
        <taxon>Strongyloidoidea</taxon>
        <taxon>Steinernematidae</taxon>
        <taxon>Steinernema</taxon>
    </lineage>
</organism>
<comment type="subcellular location">
    <subcellularLocation>
        <location evidence="1 13">Nucleus</location>
    </subcellularLocation>
</comment>
<evidence type="ECO:0000256" key="8">
    <source>
        <dbReference type="ARBA" id="ARBA00023015"/>
    </source>
</evidence>
<feature type="binding site" evidence="11">
    <location>
        <position position="405"/>
    </location>
    <ligand>
        <name>Zn(2+)</name>
        <dbReference type="ChEBI" id="CHEBI:29105"/>
        <label>2</label>
    </ligand>
</feature>
<keyword evidence="10 13" id="KW-0539">Nucleus</keyword>
<dbReference type="InterPro" id="IPR013083">
    <property type="entry name" value="Znf_RING/FYVE/PHD"/>
</dbReference>
<evidence type="ECO:0000313" key="16">
    <source>
        <dbReference type="Proteomes" id="UP000095287"/>
    </source>
</evidence>
<evidence type="ECO:0000313" key="17">
    <source>
        <dbReference type="WBParaSite" id="L893_g369.t1"/>
    </source>
</evidence>
<keyword evidence="16" id="KW-1185">Reference proteome</keyword>
<keyword evidence="6 11" id="KW-0862">Zinc</keyword>
<dbReference type="SMART" id="SM00249">
    <property type="entry name" value="PHD"/>
    <property type="match status" value="1"/>
</dbReference>
<keyword evidence="7 13" id="KW-0156">Chromatin regulator</keyword>
<dbReference type="InterPro" id="IPR001965">
    <property type="entry name" value="Znf_PHD"/>
</dbReference>
<reference evidence="17" key="1">
    <citation type="submission" date="2016-11" db="UniProtKB">
        <authorList>
            <consortium name="WormBaseParasite"/>
        </authorList>
    </citation>
    <scope>IDENTIFICATION</scope>
</reference>
<dbReference type="InterPro" id="IPR019787">
    <property type="entry name" value="Znf_PHD-finger"/>
</dbReference>
<dbReference type="InterPro" id="IPR011011">
    <property type="entry name" value="Znf_FYVE_PHD"/>
</dbReference>
<proteinExistence type="inferred from homology"/>
<keyword evidence="9" id="KW-0804">Transcription</keyword>
<evidence type="ECO:0000259" key="15">
    <source>
        <dbReference type="PROSITE" id="PS50016"/>
    </source>
</evidence>
<feature type="binding site" evidence="11">
    <location>
        <position position="389"/>
    </location>
    <ligand>
        <name>Zn(2+)</name>
        <dbReference type="ChEBI" id="CHEBI:29105"/>
        <label>1</label>
    </ligand>
</feature>
<feature type="binding site" evidence="11">
    <location>
        <position position="375"/>
    </location>
    <ligand>
        <name>Zn(2+)</name>
        <dbReference type="ChEBI" id="CHEBI:29105"/>
        <label>2</label>
    </ligand>
</feature>
<comment type="similarity">
    <text evidence="2 13">Belongs to the ING family.</text>
</comment>
<feature type="binding site" evidence="11">
    <location>
        <position position="364"/>
    </location>
    <ligand>
        <name>Zn(2+)</name>
        <dbReference type="ChEBI" id="CHEBI:29105"/>
        <label>1</label>
    </ligand>
</feature>
<feature type="region of interest" description="Disordered" evidence="14">
    <location>
        <begin position="222"/>
        <end position="300"/>
    </location>
</feature>
<keyword evidence="3" id="KW-0341">Growth regulation</keyword>
<dbReference type="Pfam" id="PF12998">
    <property type="entry name" value="ING"/>
    <property type="match status" value="1"/>
</dbReference>
<evidence type="ECO:0000256" key="11">
    <source>
        <dbReference type="PIRSR" id="PIRSR628651-51"/>
    </source>
</evidence>
<evidence type="ECO:0000256" key="12">
    <source>
        <dbReference type="PROSITE-ProRule" id="PRU00146"/>
    </source>
</evidence>
<evidence type="ECO:0000256" key="9">
    <source>
        <dbReference type="ARBA" id="ARBA00023163"/>
    </source>
</evidence>
<feature type="region of interest" description="Disordered" evidence="14">
    <location>
        <begin position="416"/>
        <end position="436"/>
    </location>
</feature>
<evidence type="ECO:0000256" key="2">
    <source>
        <dbReference type="ARBA" id="ARBA00010210"/>
    </source>
</evidence>